<keyword evidence="3" id="KW-1185">Reference proteome</keyword>
<protein>
    <recommendedName>
        <fullName evidence="4">Ava_C0101 and related proteins</fullName>
    </recommendedName>
</protein>
<dbReference type="AlphaFoldDB" id="A0A3A4ANY0"/>
<dbReference type="RefSeq" id="WP_119930736.1">
    <property type="nucleotide sequence ID" value="NZ_QZEY01000020.1"/>
</dbReference>
<dbReference type="EMBL" id="QZEY01000020">
    <property type="protein sequence ID" value="RJL23038.1"/>
    <property type="molecule type" value="Genomic_DNA"/>
</dbReference>
<evidence type="ECO:0000256" key="1">
    <source>
        <dbReference type="SAM" id="MobiDB-lite"/>
    </source>
</evidence>
<feature type="region of interest" description="Disordered" evidence="1">
    <location>
        <begin position="309"/>
        <end position="328"/>
    </location>
</feature>
<proteinExistence type="predicted"/>
<dbReference type="InterPro" id="IPR046038">
    <property type="entry name" value="DUF5996"/>
</dbReference>
<name>A0A3A4ANY0_9ACTN</name>
<organism evidence="2 3">
    <name type="scientific">Bailinhaonella thermotolerans</name>
    <dbReference type="NCBI Taxonomy" id="1070861"/>
    <lineage>
        <taxon>Bacteria</taxon>
        <taxon>Bacillati</taxon>
        <taxon>Actinomycetota</taxon>
        <taxon>Actinomycetes</taxon>
        <taxon>Streptosporangiales</taxon>
        <taxon>Streptosporangiaceae</taxon>
        <taxon>Bailinhaonella</taxon>
    </lineage>
</organism>
<accession>A0A3A4ANY0</accession>
<evidence type="ECO:0000313" key="2">
    <source>
        <dbReference type="EMBL" id="RJL23038.1"/>
    </source>
</evidence>
<evidence type="ECO:0000313" key="3">
    <source>
        <dbReference type="Proteomes" id="UP000265768"/>
    </source>
</evidence>
<dbReference type="Pfam" id="PF19459">
    <property type="entry name" value="DUF5996"/>
    <property type="match status" value="1"/>
</dbReference>
<gene>
    <name evidence="2" type="ORF">D5H75_34250</name>
</gene>
<evidence type="ECO:0008006" key="4">
    <source>
        <dbReference type="Google" id="ProtNLM"/>
    </source>
</evidence>
<reference evidence="2 3" key="1">
    <citation type="submission" date="2018-09" db="EMBL/GenBank/DDBJ databases">
        <title>YIM 75507 draft genome.</title>
        <authorList>
            <person name="Tang S."/>
            <person name="Feng Y."/>
        </authorList>
    </citation>
    <scope>NUCLEOTIDE SEQUENCE [LARGE SCALE GENOMIC DNA]</scope>
    <source>
        <strain evidence="2 3">YIM 75507</strain>
    </source>
</reference>
<dbReference type="OrthoDB" id="9800945at2"/>
<dbReference type="Proteomes" id="UP000265768">
    <property type="component" value="Unassembled WGS sequence"/>
</dbReference>
<comment type="caution">
    <text evidence="2">The sequence shown here is derived from an EMBL/GenBank/DDBJ whole genome shotgun (WGS) entry which is preliminary data.</text>
</comment>
<sequence>MELFPAIPLDAWADTKATVHRFAQIVGKVRLAGAIRRNHWWDVPFHLTGAGYTTRPIGLCDDRQIFTIDFDFVAHRLTVRALDGRRTSFPLAGQSVASFHDRLVEALDLLGVQVVIEHPHPFDLPDAGRPFAEDTEHRAYDPYWANRYWVVLSQVNLLLEEFSSTFSGKISPVHHFWHTFDIAVTRFGDRRVDQPASADPVTREAYSREVISAGFWFGDDHMAEPAFYSYTSPEPPGLPDRPLRPEGARWMNRGDSHLAVYPYETARAAHDPRAAALEFLQSAYLAGARLAGWDVDDLACPGGVTDPVLLAARRPGRPPGEDQDPGAW</sequence>